<feature type="chain" id="PRO_5042857918" description="Ig-like domain-containing protein" evidence="1">
    <location>
        <begin position="21"/>
        <end position="430"/>
    </location>
</feature>
<proteinExistence type="predicted"/>
<organism evidence="2 3">
    <name type="scientific">Friedmanniomyces endolithicus</name>
    <dbReference type="NCBI Taxonomy" id="329885"/>
    <lineage>
        <taxon>Eukaryota</taxon>
        <taxon>Fungi</taxon>
        <taxon>Dikarya</taxon>
        <taxon>Ascomycota</taxon>
        <taxon>Pezizomycotina</taxon>
        <taxon>Dothideomycetes</taxon>
        <taxon>Dothideomycetidae</taxon>
        <taxon>Mycosphaerellales</taxon>
        <taxon>Teratosphaeriaceae</taxon>
        <taxon>Friedmanniomyces</taxon>
    </lineage>
</organism>
<keyword evidence="1" id="KW-0732">Signal</keyword>
<sequence length="430" mass="46439">MSFPTAAWLALFCFLSHVTATAAPCLECEEGMEMPAPVIVTTTEPCCECGECEEMPMTTPAVFISTVSVCAATTPQSSIIPYTSGSSTYWISSCVPSTLWYTPSATTMWYTQNASVLTCAPETSVVYSTTTAPGSGSCLPPSTITLPATTSTASTIIYSNGTAPPAQTVTVISTQGYTTEVDFTSDVYTTLPGLTVTGSTTVISTTTSLTTGASDPSDKPQVPADCPLVTSTIVQTQTATTTTLSISPGPTSYATTTVGTQTVVSTLSVATGHNDSSTGDQDNYFGSINRDCHNELASPGRDHDTIGVDCYGYGYCDGNERYYCDEYYNHNTACSDTDTHHYRHGIVLLDRHLYDHIDRHKHASWCYCYHPDRHYYHDNDHAGTVYVDEHRYGNGDGDYGLAECDDDYGHRYALDHLQNEAGVEHRLINL</sequence>
<dbReference type="Proteomes" id="UP001168146">
    <property type="component" value="Unassembled WGS sequence"/>
</dbReference>
<dbReference type="EMBL" id="JASUXU010000004">
    <property type="protein sequence ID" value="KAK0326581.1"/>
    <property type="molecule type" value="Genomic_DNA"/>
</dbReference>
<protein>
    <recommendedName>
        <fullName evidence="4">Ig-like domain-containing protein</fullName>
    </recommendedName>
</protein>
<dbReference type="AlphaFoldDB" id="A0AAN6G0P5"/>
<feature type="signal peptide" evidence="1">
    <location>
        <begin position="1"/>
        <end position="20"/>
    </location>
</feature>
<evidence type="ECO:0000313" key="3">
    <source>
        <dbReference type="Proteomes" id="UP001168146"/>
    </source>
</evidence>
<name>A0AAN6G0P5_9PEZI</name>
<comment type="caution">
    <text evidence="2">The sequence shown here is derived from an EMBL/GenBank/DDBJ whole genome shotgun (WGS) entry which is preliminary data.</text>
</comment>
<reference evidence="2" key="1">
    <citation type="submission" date="2021-12" db="EMBL/GenBank/DDBJ databases">
        <title>Black yeast isolated from Biological Soil Crust.</title>
        <authorList>
            <person name="Kurbessoian T."/>
        </authorList>
    </citation>
    <scope>NUCLEOTIDE SEQUENCE</scope>
    <source>
        <strain evidence="2">CCFEE 5208</strain>
    </source>
</reference>
<accession>A0AAN6G0P5</accession>
<gene>
    <name evidence="2" type="ORF">LTR82_002423</name>
</gene>
<evidence type="ECO:0008006" key="4">
    <source>
        <dbReference type="Google" id="ProtNLM"/>
    </source>
</evidence>
<evidence type="ECO:0000313" key="2">
    <source>
        <dbReference type="EMBL" id="KAK0326581.1"/>
    </source>
</evidence>
<evidence type="ECO:0000256" key="1">
    <source>
        <dbReference type="SAM" id="SignalP"/>
    </source>
</evidence>